<protein>
    <submittedName>
        <fullName evidence="1">Uncharacterized protein</fullName>
    </submittedName>
</protein>
<organism evidence="1 2">
    <name type="scientific">Batillaria attramentaria</name>
    <dbReference type="NCBI Taxonomy" id="370345"/>
    <lineage>
        <taxon>Eukaryota</taxon>
        <taxon>Metazoa</taxon>
        <taxon>Spiralia</taxon>
        <taxon>Lophotrochozoa</taxon>
        <taxon>Mollusca</taxon>
        <taxon>Gastropoda</taxon>
        <taxon>Caenogastropoda</taxon>
        <taxon>Sorbeoconcha</taxon>
        <taxon>Cerithioidea</taxon>
        <taxon>Batillariidae</taxon>
        <taxon>Batillaria</taxon>
    </lineage>
</organism>
<proteinExistence type="predicted"/>
<evidence type="ECO:0000313" key="2">
    <source>
        <dbReference type="Proteomes" id="UP001519460"/>
    </source>
</evidence>
<sequence>MEVRKKDNKSGASEVQANNDESSVFLLYEILNCLRQSCILKVGETAEMEVRKKDNKSGASEVQANNDESSVLLLYEILN</sequence>
<reference evidence="1 2" key="1">
    <citation type="journal article" date="2023" name="Sci. Data">
        <title>Genome assembly of the Korean intertidal mud-creeper Batillaria attramentaria.</title>
        <authorList>
            <person name="Patra A.K."/>
            <person name="Ho P.T."/>
            <person name="Jun S."/>
            <person name="Lee S.J."/>
            <person name="Kim Y."/>
            <person name="Won Y.J."/>
        </authorList>
    </citation>
    <scope>NUCLEOTIDE SEQUENCE [LARGE SCALE GENOMIC DNA]</scope>
    <source>
        <strain evidence="1">Wonlab-2016</strain>
    </source>
</reference>
<keyword evidence="2" id="KW-1185">Reference proteome</keyword>
<name>A0ABD0M560_9CAEN</name>
<comment type="caution">
    <text evidence="1">The sequence shown here is derived from an EMBL/GenBank/DDBJ whole genome shotgun (WGS) entry which is preliminary data.</text>
</comment>
<dbReference type="Proteomes" id="UP001519460">
    <property type="component" value="Unassembled WGS sequence"/>
</dbReference>
<dbReference type="AlphaFoldDB" id="A0ABD0M560"/>
<evidence type="ECO:0000313" key="1">
    <source>
        <dbReference type="EMBL" id="KAK7506891.1"/>
    </source>
</evidence>
<gene>
    <name evidence="1" type="ORF">BaRGS_00001742</name>
</gene>
<dbReference type="EMBL" id="JACVVK020000005">
    <property type="protein sequence ID" value="KAK7506891.1"/>
    <property type="molecule type" value="Genomic_DNA"/>
</dbReference>
<accession>A0ABD0M560</accession>